<dbReference type="SUPFAM" id="SSF54909">
    <property type="entry name" value="Dimeric alpha+beta barrel"/>
    <property type="match status" value="1"/>
</dbReference>
<dbReference type="Gene3D" id="3.30.70.1060">
    <property type="entry name" value="Dimeric alpha+beta barrel"/>
    <property type="match status" value="1"/>
</dbReference>
<dbReference type="RefSeq" id="WP_378061640.1">
    <property type="nucleotide sequence ID" value="NZ_JBHSIS010000024.1"/>
</dbReference>
<sequence>MAWYTVETTYIDDRARLADSRPRHREYLRALVEQGKVGAAGPWADDSAGFAIYQVADRAELDRLLAEDPYTVDGVAAARTVNEWQLVLGSVGAAQL</sequence>
<evidence type="ECO:0000259" key="2">
    <source>
        <dbReference type="Pfam" id="PF03795"/>
    </source>
</evidence>
<proteinExistence type="inferred from homology"/>
<protein>
    <submittedName>
        <fullName evidence="3">YciI family protein</fullName>
    </submittedName>
</protein>
<accession>A0ABV9SEQ9</accession>
<comment type="caution">
    <text evidence="3">The sequence shown here is derived from an EMBL/GenBank/DDBJ whole genome shotgun (WGS) entry which is preliminary data.</text>
</comment>
<dbReference type="Proteomes" id="UP001595859">
    <property type="component" value="Unassembled WGS sequence"/>
</dbReference>
<evidence type="ECO:0000313" key="4">
    <source>
        <dbReference type="Proteomes" id="UP001595859"/>
    </source>
</evidence>
<feature type="domain" description="YCII-related" evidence="2">
    <location>
        <begin position="15"/>
        <end position="85"/>
    </location>
</feature>
<name>A0ABV9SEQ9_9PSEU</name>
<dbReference type="PANTHER" id="PTHR37828">
    <property type="entry name" value="GSR2449 PROTEIN"/>
    <property type="match status" value="1"/>
</dbReference>
<dbReference type="Pfam" id="PF03795">
    <property type="entry name" value="YCII"/>
    <property type="match status" value="1"/>
</dbReference>
<gene>
    <name evidence="3" type="ORF">ACFPCV_35895</name>
</gene>
<organism evidence="3 4">
    <name type="scientific">Actinophytocola glycyrrhizae</name>
    <dbReference type="NCBI Taxonomy" id="2044873"/>
    <lineage>
        <taxon>Bacteria</taxon>
        <taxon>Bacillati</taxon>
        <taxon>Actinomycetota</taxon>
        <taxon>Actinomycetes</taxon>
        <taxon>Pseudonocardiales</taxon>
        <taxon>Pseudonocardiaceae</taxon>
    </lineage>
</organism>
<reference evidence="4" key="1">
    <citation type="journal article" date="2019" name="Int. J. Syst. Evol. Microbiol.">
        <title>The Global Catalogue of Microorganisms (GCM) 10K type strain sequencing project: providing services to taxonomists for standard genome sequencing and annotation.</title>
        <authorList>
            <consortium name="The Broad Institute Genomics Platform"/>
            <consortium name="The Broad Institute Genome Sequencing Center for Infectious Disease"/>
            <person name="Wu L."/>
            <person name="Ma J."/>
        </authorList>
    </citation>
    <scope>NUCLEOTIDE SEQUENCE [LARGE SCALE GENOMIC DNA]</scope>
    <source>
        <strain evidence="4">ZS-22-S1</strain>
    </source>
</reference>
<dbReference type="InterPro" id="IPR005545">
    <property type="entry name" value="YCII"/>
</dbReference>
<dbReference type="PANTHER" id="PTHR37828:SF1">
    <property type="entry name" value="YCII-RELATED DOMAIN-CONTAINING PROTEIN"/>
    <property type="match status" value="1"/>
</dbReference>
<comment type="similarity">
    <text evidence="1">Belongs to the YciI family.</text>
</comment>
<dbReference type="InterPro" id="IPR011008">
    <property type="entry name" value="Dimeric_a/b-barrel"/>
</dbReference>
<keyword evidence="4" id="KW-1185">Reference proteome</keyword>
<dbReference type="EMBL" id="JBHSIS010000024">
    <property type="protein sequence ID" value="MFC4858910.1"/>
    <property type="molecule type" value="Genomic_DNA"/>
</dbReference>
<evidence type="ECO:0000256" key="1">
    <source>
        <dbReference type="ARBA" id="ARBA00007689"/>
    </source>
</evidence>
<evidence type="ECO:0000313" key="3">
    <source>
        <dbReference type="EMBL" id="MFC4858910.1"/>
    </source>
</evidence>